<proteinExistence type="predicted"/>
<name>A0ABS7E177_9GAMM</name>
<keyword evidence="4" id="KW-1185">Reference proteome</keyword>
<keyword evidence="1" id="KW-0812">Transmembrane</keyword>
<feature type="chain" id="PRO_5046937960" evidence="2">
    <location>
        <begin position="25"/>
        <end position="67"/>
    </location>
</feature>
<gene>
    <name evidence="3" type="ORF">K0625_07240</name>
</gene>
<reference evidence="3 4" key="1">
    <citation type="submission" date="2021-07" db="EMBL/GenBank/DDBJ databases">
        <title>Shewanella sp. nov, isolated from SCS.</title>
        <authorList>
            <person name="Cao W.R."/>
        </authorList>
    </citation>
    <scope>NUCLEOTIDE SEQUENCE [LARGE SCALE GENOMIC DNA]</scope>
    <source>
        <strain evidence="3 4">NR704-98</strain>
    </source>
</reference>
<comment type="caution">
    <text evidence="3">The sequence shown here is derived from an EMBL/GenBank/DDBJ whole genome shotgun (WGS) entry which is preliminary data.</text>
</comment>
<feature type="transmembrane region" description="Helical" evidence="1">
    <location>
        <begin position="33"/>
        <end position="57"/>
    </location>
</feature>
<evidence type="ECO:0000256" key="2">
    <source>
        <dbReference type="SAM" id="SignalP"/>
    </source>
</evidence>
<accession>A0ABS7E177</accession>
<dbReference type="Proteomes" id="UP001195963">
    <property type="component" value="Unassembled WGS sequence"/>
</dbReference>
<evidence type="ECO:0000313" key="4">
    <source>
        <dbReference type="Proteomes" id="UP001195963"/>
    </source>
</evidence>
<organism evidence="3 4">
    <name type="scientific">Shewanella nanhaiensis</name>
    <dbReference type="NCBI Taxonomy" id="2864872"/>
    <lineage>
        <taxon>Bacteria</taxon>
        <taxon>Pseudomonadati</taxon>
        <taxon>Pseudomonadota</taxon>
        <taxon>Gammaproteobacteria</taxon>
        <taxon>Alteromonadales</taxon>
        <taxon>Shewanellaceae</taxon>
        <taxon>Shewanella</taxon>
    </lineage>
</organism>
<sequence>MKNTITTRSMFLLVASLTSPLAAAHSGHDHQHWSASLIHLLWILPAVIAIGALIHLYRRKRTQSDKG</sequence>
<evidence type="ECO:0000313" key="3">
    <source>
        <dbReference type="EMBL" id="MBW8183458.1"/>
    </source>
</evidence>
<dbReference type="EMBL" id="JAHZST010000004">
    <property type="protein sequence ID" value="MBW8183458.1"/>
    <property type="molecule type" value="Genomic_DNA"/>
</dbReference>
<protein>
    <submittedName>
        <fullName evidence="3">Uncharacterized protein</fullName>
    </submittedName>
</protein>
<evidence type="ECO:0000256" key="1">
    <source>
        <dbReference type="SAM" id="Phobius"/>
    </source>
</evidence>
<keyword evidence="1" id="KW-1133">Transmembrane helix</keyword>
<keyword evidence="2" id="KW-0732">Signal</keyword>
<feature type="signal peptide" evidence="2">
    <location>
        <begin position="1"/>
        <end position="24"/>
    </location>
</feature>
<dbReference type="RefSeq" id="WP_220109079.1">
    <property type="nucleotide sequence ID" value="NZ_JAHZST010000004.1"/>
</dbReference>
<keyword evidence="1" id="KW-0472">Membrane</keyword>